<proteinExistence type="predicted"/>
<comment type="caution">
    <text evidence="1">The sequence shown here is derived from an EMBL/GenBank/DDBJ whole genome shotgun (WGS) entry which is preliminary data.</text>
</comment>
<sequence length="481" mass="55812">MMWGFVEKNIVYEKIRSKGYSMNETTQDIVFVGEGQCVPPSRFRNPEERGISDRMKIMAPVGFQRFAQEVISPALDSYQQPPKVSRIRVIPVPGFSDSQGVAFYVPKKDYIQVSVPLNELRLYFYQKALPILDEVVAELTPRLTSLSEKTYTAFAMSKETVDQAITYPSPEDTYNRYGTPERYILQKKFDIFSQAIDLYVHFESTIHNSPENTLPPDQKEKLLGLIRYVETRLMDVGRDQVASFLDDPSHDVPPLYNLFYMMMRSHSRQIDPDSKPSEFLGKFEEMLRDLTEHEYQHRIFAHKRDPGINEAIEKKYNHASEDELLKMTDEENEQGYRRDVERRMRTREALIGFIQGTLGVREAIQTFSSVSASVSEESRKRVSDDEHFKGILLRNATVGIEESVIAMLYAHKHKVNFLELLQPYATKFDCLLPSAKVLLQLKEVVDRLGDNPEAYLNEVVRRFYTKRNLERRVGEVLTMVR</sequence>
<evidence type="ECO:0000313" key="1">
    <source>
        <dbReference type="EMBL" id="OGG11442.1"/>
    </source>
</evidence>
<accession>A0A1F5ZH48</accession>
<evidence type="ECO:0000313" key="2">
    <source>
        <dbReference type="Proteomes" id="UP000177268"/>
    </source>
</evidence>
<protein>
    <submittedName>
        <fullName evidence="1">Uncharacterized protein</fullName>
    </submittedName>
</protein>
<name>A0A1F5ZH48_9BACT</name>
<dbReference type="AlphaFoldDB" id="A0A1F5ZH48"/>
<reference evidence="1 2" key="1">
    <citation type="journal article" date="2016" name="Nat. Commun.">
        <title>Thousands of microbial genomes shed light on interconnected biogeochemical processes in an aquifer system.</title>
        <authorList>
            <person name="Anantharaman K."/>
            <person name="Brown C.T."/>
            <person name="Hug L.A."/>
            <person name="Sharon I."/>
            <person name="Castelle C.J."/>
            <person name="Probst A.J."/>
            <person name="Thomas B.C."/>
            <person name="Singh A."/>
            <person name="Wilkins M.J."/>
            <person name="Karaoz U."/>
            <person name="Brodie E.L."/>
            <person name="Williams K.H."/>
            <person name="Hubbard S.S."/>
            <person name="Banfield J.F."/>
        </authorList>
    </citation>
    <scope>NUCLEOTIDE SEQUENCE [LARGE SCALE GENOMIC DNA]</scope>
</reference>
<gene>
    <name evidence="1" type="ORF">A2Z00_05680</name>
</gene>
<organism evidence="1 2">
    <name type="scientific">Candidatus Gottesmanbacteria bacterium RBG_13_45_10</name>
    <dbReference type="NCBI Taxonomy" id="1798370"/>
    <lineage>
        <taxon>Bacteria</taxon>
        <taxon>Candidatus Gottesmaniibacteriota</taxon>
    </lineage>
</organism>
<dbReference type="Proteomes" id="UP000177268">
    <property type="component" value="Unassembled WGS sequence"/>
</dbReference>
<dbReference type="EMBL" id="MFIZ01000028">
    <property type="protein sequence ID" value="OGG11442.1"/>
    <property type="molecule type" value="Genomic_DNA"/>
</dbReference>